<proteinExistence type="predicted"/>
<gene>
    <name evidence="2" type="ORF">KUDE01_020414</name>
</gene>
<evidence type="ECO:0000256" key="1">
    <source>
        <dbReference type="SAM" id="MobiDB-lite"/>
    </source>
</evidence>
<feature type="region of interest" description="Disordered" evidence="1">
    <location>
        <begin position="1"/>
        <end position="34"/>
    </location>
</feature>
<keyword evidence="3" id="KW-1185">Reference proteome</keyword>
<protein>
    <submittedName>
        <fullName evidence="2">Transcriptional activator protein ExpR</fullName>
    </submittedName>
</protein>
<organism evidence="2 3">
    <name type="scientific">Dissostichus eleginoides</name>
    <name type="common">Patagonian toothfish</name>
    <name type="synonym">Dissostichus amissus</name>
    <dbReference type="NCBI Taxonomy" id="100907"/>
    <lineage>
        <taxon>Eukaryota</taxon>
        <taxon>Metazoa</taxon>
        <taxon>Chordata</taxon>
        <taxon>Craniata</taxon>
        <taxon>Vertebrata</taxon>
        <taxon>Euteleostomi</taxon>
        <taxon>Actinopterygii</taxon>
        <taxon>Neopterygii</taxon>
        <taxon>Teleostei</taxon>
        <taxon>Neoteleostei</taxon>
        <taxon>Acanthomorphata</taxon>
        <taxon>Eupercaria</taxon>
        <taxon>Perciformes</taxon>
        <taxon>Notothenioidei</taxon>
        <taxon>Nototheniidae</taxon>
        <taxon>Dissostichus</taxon>
    </lineage>
</organism>
<reference evidence="2" key="1">
    <citation type="submission" date="2023-04" db="EMBL/GenBank/DDBJ databases">
        <title>Chromosome-level genome of Chaenocephalus aceratus.</title>
        <authorList>
            <person name="Park H."/>
        </authorList>
    </citation>
    <scope>NUCLEOTIDE SEQUENCE</scope>
    <source>
        <strain evidence="2">DE</strain>
        <tissue evidence="2">Muscle</tissue>
    </source>
</reference>
<evidence type="ECO:0000313" key="3">
    <source>
        <dbReference type="Proteomes" id="UP001228049"/>
    </source>
</evidence>
<dbReference type="AlphaFoldDB" id="A0AAD9C562"/>
<name>A0AAD9C562_DISEL</name>
<feature type="non-terminal residue" evidence="2">
    <location>
        <position position="110"/>
    </location>
</feature>
<evidence type="ECO:0000313" key="2">
    <source>
        <dbReference type="EMBL" id="KAK1894958.1"/>
    </source>
</evidence>
<sequence length="110" mass="11846">MGQDSNMSLKESIIDESKALTPSSDTGAMGEGDCQGQSLRYSTEKEALGGVVLSVRTSLRWRLRQASHNVGSRLPMLTRDQETVPGTGHVVHEPGFNLSIQAALSVLYSN</sequence>
<comment type="caution">
    <text evidence="2">The sequence shown here is derived from an EMBL/GenBank/DDBJ whole genome shotgun (WGS) entry which is preliminary data.</text>
</comment>
<dbReference type="EMBL" id="JASDAP010000010">
    <property type="protein sequence ID" value="KAK1894958.1"/>
    <property type="molecule type" value="Genomic_DNA"/>
</dbReference>
<dbReference type="Proteomes" id="UP001228049">
    <property type="component" value="Unassembled WGS sequence"/>
</dbReference>
<accession>A0AAD9C562</accession>